<comment type="caution">
    <text evidence="3">The sequence shown here is derived from an EMBL/GenBank/DDBJ whole genome shotgun (WGS) entry which is preliminary data.</text>
</comment>
<dbReference type="InterPro" id="IPR027417">
    <property type="entry name" value="P-loop_NTPase"/>
</dbReference>
<evidence type="ECO:0000256" key="1">
    <source>
        <dbReference type="SAM" id="MobiDB-lite"/>
    </source>
</evidence>
<keyword evidence="4" id="KW-1185">Reference proteome</keyword>
<feature type="region of interest" description="Disordered" evidence="1">
    <location>
        <begin position="90"/>
        <end position="109"/>
    </location>
</feature>
<sequence>MNTEPVINREDEQRQLSTILQALRQPHRNQGQSWPIVHLSGVAGIGKTTLLRQVQQQARALRLPVLWGAVQPGAPIDAVVSQLLPALPSPPPSLSSGAGHGPGPDHPTPGLAQLIPGLRLLVQQQGAAVLLLDDVESDDASQLRWLVALLDALGKQTPLLLVLAAAAPLPWSWQSVLSRPVLLLELGPLDRVSSALLLDRHAPTLAPEVRALALNWADGYPLALVVLAEALRDGRLDPRQPADRARLREQLTERVLRQGVLGTLPPAERPAVEQLLRLLAVPRRFTAMLLQDLIEQFAPEWRQSDPFAYFFLPQRLAAGTHALHWQFERAGYVVSAPVRHLLQILWQEEAPSQWRQLQRWLAAFQERLTERASGPERIRSLADQLAYRLLSEEPTRRGEQLPSLLASLRQEPQAVSLQVVAALQQDQELQLALGEQASDWQAALQTLERAILTQEQGKE</sequence>
<name>A0A328VBX9_9CHLR</name>
<proteinExistence type="predicted"/>
<feature type="domain" description="Orc1-like AAA ATPase" evidence="2">
    <location>
        <begin position="14"/>
        <end position="162"/>
    </location>
</feature>
<organism evidence="3 4">
    <name type="scientific">Thermogemmatispora tikiterensis</name>
    <dbReference type="NCBI Taxonomy" id="1825093"/>
    <lineage>
        <taxon>Bacteria</taxon>
        <taxon>Bacillati</taxon>
        <taxon>Chloroflexota</taxon>
        <taxon>Ktedonobacteria</taxon>
        <taxon>Thermogemmatisporales</taxon>
        <taxon>Thermogemmatisporaceae</taxon>
        <taxon>Thermogemmatispora</taxon>
    </lineage>
</organism>
<dbReference type="RefSeq" id="WP_112426105.1">
    <property type="nucleotide sequence ID" value="NZ_MCIF01000002.1"/>
</dbReference>
<dbReference type="EMBL" id="MCIF01000002">
    <property type="protein sequence ID" value="RAQ94309.1"/>
    <property type="molecule type" value="Genomic_DNA"/>
</dbReference>
<dbReference type="OrthoDB" id="152111at2"/>
<evidence type="ECO:0000313" key="4">
    <source>
        <dbReference type="Proteomes" id="UP000248706"/>
    </source>
</evidence>
<accession>A0A328VBX9</accession>
<dbReference type="Pfam" id="PF13191">
    <property type="entry name" value="AAA_16"/>
    <property type="match status" value="1"/>
</dbReference>
<dbReference type="SUPFAM" id="SSF52540">
    <property type="entry name" value="P-loop containing nucleoside triphosphate hydrolases"/>
    <property type="match status" value="1"/>
</dbReference>
<dbReference type="PRINTS" id="PR00364">
    <property type="entry name" value="DISEASERSIST"/>
</dbReference>
<evidence type="ECO:0000259" key="2">
    <source>
        <dbReference type="Pfam" id="PF13191"/>
    </source>
</evidence>
<dbReference type="Gene3D" id="3.40.50.300">
    <property type="entry name" value="P-loop containing nucleotide triphosphate hydrolases"/>
    <property type="match status" value="1"/>
</dbReference>
<dbReference type="InterPro" id="IPR041664">
    <property type="entry name" value="AAA_16"/>
</dbReference>
<protein>
    <recommendedName>
        <fullName evidence="2">Orc1-like AAA ATPase domain-containing protein</fullName>
    </recommendedName>
</protein>
<dbReference type="AlphaFoldDB" id="A0A328VBX9"/>
<evidence type="ECO:0000313" key="3">
    <source>
        <dbReference type="EMBL" id="RAQ94309.1"/>
    </source>
</evidence>
<reference evidence="3 4" key="1">
    <citation type="submission" date="2016-08" db="EMBL/GenBank/DDBJ databases">
        <title>Analysis of Carbohydrate Active Enzymes in Thermogemmatispora T81 Reveals Carbohydrate Degradation Ability.</title>
        <authorList>
            <person name="Tomazini A."/>
            <person name="Lal S."/>
            <person name="Stott M."/>
            <person name="Henrissat B."/>
            <person name="Polikarpov I."/>
            <person name="Sparling R."/>
            <person name="Levin D.B."/>
        </authorList>
    </citation>
    <scope>NUCLEOTIDE SEQUENCE [LARGE SCALE GENOMIC DNA]</scope>
    <source>
        <strain evidence="3 4">T81</strain>
    </source>
</reference>
<dbReference type="Proteomes" id="UP000248706">
    <property type="component" value="Unassembled WGS sequence"/>
</dbReference>
<gene>
    <name evidence="3" type="ORF">A4R35_02115</name>
</gene>